<name>A0A922MGG3_SPOEX</name>
<feature type="signal peptide" evidence="2">
    <location>
        <begin position="1"/>
        <end position="21"/>
    </location>
</feature>
<feature type="compositionally biased region" description="Basic and acidic residues" evidence="1">
    <location>
        <begin position="149"/>
        <end position="175"/>
    </location>
</feature>
<evidence type="ECO:0000256" key="2">
    <source>
        <dbReference type="SAM" id="SignalP"/>
    </source>
</evidence>
<dbReference type="Proteomes" id="UP000814243">
    <property type="component" value="Unassembled WGS sequence"/>
</dbReference>
<feature type="region of interest" description="Disordered" evidence="1">
    <location>
        <begin position="141"/>
        <end position="177"/>
    </location>
</feature>
<evidence type="ECO:0000313" key="4">
    <source>
        <dbReference type="Proteomes" id="UP000814243"/>
    </source>
</evidence>
<organism evidence="3 4">
    <name type="scientific">Spodoptera exigua</name>
    <name type="common">Beet armyworm</name>
    <name type="synonym">Noctua fulgens</name>
    <dbReference type="NCBI Taxonomy" id="7107"/>
    <lineage>
        <taxon>Eukaryota</taxon>
        <taxon>Metazoa</taxon>
        <taxon>Ecdysozoa</taxon>
        <taxon>Arthropoda</taxon>
        <taxon>Hexapoda</taxon>
        <taxon>Insecta</taxon>
        <taxon>Pterygota</taxon>
        <taxon>Neoptera</taxon>
        <taxon>Endopterygota</taxon>
        <taxon>Lepidoptera</taxon>
        <taxon>Glossata</taxon>
        <taxon>Ditrysia</taxon>
        <taxon>Noctuoidea</taxon>
        <taxon>Noctuidae</taxon>
        <taxon>Amphipyrinae</taxon>
        <taxon>Spodoptera</taxon>
    </lineage>
</organism>
<gene>
    <name evidence="3" type="ORF">HF086_001438</name>
</gene>
<comment type="caution">
    <text evidence="3">The sequence shown here is derived from an EMBL/GenBank/DDBJ whole genome shotgun (WGS) entry which is preliminary data.</text>
</comment>
<keyword evidence="2" id="KW-0732">Signal</keyword>
<sequence length="393" mass="45092">MTRFYLLLFVFNSLIIAKGNSEETINNDNDEGESDSIQVVQRDTVINIPILTDNHDKLQDAESDLRETLKNIDTAEVITKYDKLLDQIDSDSTDTVLEIPEDNITELSLPADTSAEIKNAGNINNKEGINQAHAHVEKGQVNSFNNQNDDWRSAEKVDDSEEKSSNEETEPRADTSIEDDFSTEEYLEKKVTGSFQLPEQRQPERRSNYGGKFTHAHTYATHDDHESILEPSPMRRFGEVSAPQYRPVLTRNGIVFSPSIYPLQPGRSLLERLAGRSLFPHIPPHVNMGHERFHKQRKTTPKVISEPQYEDTKMMDDYNDYGPNTNTYSYTPVRTITTQAPPHQNDASNKFNVFQKLIEASNHPKPLRRSFNDFSSAQRQYPETYDPYRRRLL</sequence>
<dbReference type="AlphaFoldDB" id="A0A922MGG3"/>
<evidence type="ECO:0000256" key="1">
    <source>
        <dbReference type="SAM" id="MobiDB-lite"/>
    </source>
</evidence>
<feature type="chain" id="PRO_5037034638" evidence="2">
    <location>
        <begin position="22"/>
        <end position="393"/>
    </location>
</feature>
<evidence type="ECO:0000313" key="3">
    <source>
        <dbReference type="EMBL" id="KAH9635647.1"/>
    </source>
</evidence>
<accession>A0A922MGG3</accession>
<proteinExistence type="predicted"/>
<protein>
    <submittedName>
        <fullName evidence="3">Uncharacterized protein</fullName>
    </submittedName>
</protein>
<reference evidence="3" key="1">
    <citation type="journal article" date="2021" name="G3 (Bethesda)">
        <title>Genome and transcriptome analysis of the beet armyworm Spodoptera exigua reveals targets for pest control. .</title>
        <authorList>
            <person name="Simon S."/>
            <person name="Breeschoten T."/>
            <person name="Jansen H.J."/>
            <person name="Dirks R.P."/>
            <person name="Schranz M.E."/>
            <person name="Ros V.I.D."/>
        </authorList>
    </citation>
    <scope>NUCLEOTIDE SEQUENCE</scope>
    <source>
        <strain evidence="3">TB_SE_WUR_2020</strain>
    </source>
</reference>
<dbReference type="EMBL" id="JACEFF010000538">
    <property type="protein sequence ID" value="KAH9635647.1"/>
    <property type="molecule type" value="Genomic_DNA"/>
</dbReference>